<dbReference type="GO" id="GO:0008168">
    <property type="term" value="F:methyltransferase activity"/>
    <property type="evidence" value="ECO:0007669"/>
    <property type="project" value="UniProtKB-KW"/>
</dbReference>
<evidence type="ECO:0000256" key="1">
    <source>
        <dbReference type="ARBA" id="ARBA00022603"/>
    </source>
</evidence>
<keyword evidence="1 3" id="KW-0489">Methyltransferase</keyword>
<dbReference type="Proteomes" id="UP000270261">
    <property type="component" value="Unassembled WGS sequence"/>
</dbReference>
<dbReference type="PANTHER" id="PTHR43619">
    <property type="entry name" value="S-ADENOSYL-L-METHIONINE-DEPENDENT METHYLTRANSFERASE YKTD-RELATED"/>
    <property type="match status" value="1"/>
</dbReference>
<protein>
    <submittedName>
        <fullName evidence="3">Class I SAM-dependent methyltransferase</fullName>
    </submittedName>
</protein>
<dbReference type="AlphaFoldDB" id="A0A3R8NAZ7"/>
<proteinExistence type="predicted"/>
<comment type="caution">
    <text evidence="3">The sequence shown here is derived from an EMBL/GenBank/DDBJ whole genome shotgun (WGS) entry which is preliminary data.</text>
</comment>
<keyword evidence="2 3" id="KW-0808">Transferase</keyword>
<dbReference type="RefSeq" id="WP_125096631.1">
    <property type="nucleotide sequence ID" value="NZ_RRUE01000002.1"/>
</dbReference>
<name>A0A3R8NAZ7_9BURK</name>
<organism evidence="3 4">
    <name type="scientific">Lautropia dentalis</name>
    <dbReference type="NCBI Taxonomy" id="2490857"/>
    <lineage>
        <taxon>Bacteria</taxon>
        <taxon>Pseudomonadati</taxon>
        <taxon>Pseudomonadota</taxon>
        <taxon>Betaproteobacteria</taxon>
        <taxon>Burkholderiales</taxon>
        <taxon>Burkholderiaceae</taxon>
        <taxon>Lautropia</taxon>
    </lineage>
</organism>
<gene>
    <name evidence="3" type="ORF">EHV23_14145</name>
</gene>
<dbReference type="OrthoDB" id="9800233at2"/>
<dbReference type="EMBL" id="RRUE01000002">
    <property type="protein sequence ID" value="RRN44438.1"/>
    <property type="molecule type" value="Genomic_DNA"/>
</dbReference>
<dbReference type="InterPro" id="IPR029063">
    <property type="entry name" value="SAM-dependent_MTases_sf"/>
</dbReference>
<reference evidence="3 4" key="1">
    <citation type="submission" date="2018-11" db="EMBL/GenBank/DDBJ databases">
        <title>Genome sequencing of Lautropia sp. KCOM 2505 (= ChDC F240).</title>
        <authorList>
            <person name="Kook J.-K."/>
            <person name="Park S.-N."/>
            <person name="Lim Y.K."/>
        </authorList>
    </citation>
    <scope>NUCLEOTIDE SEQUENCE [LARGE SCALE GENOMIC DNA]</scope>
    <source>
        <strain evidence="3 4">KCOM 2505</strain>
    </source>
</reference>
<dbReference type="InterPro" id="IPR007213">
    <property type="entry name" value="Ppm1/Ppm2/Tcmp"/>
</dbReference>
<dbReference type="PANTHER" id="PTHR43619:SF2">
    <property type="entry name" value="S-ADENOSYL-L-METHIONINE-DEPENDENT METHYLTRANSFERASES SUPERFAMILY PROTEIN"/>
    <property type="match status" value="1"/>
</dbReference>
<dbReference type="Pfam" id="PF04072">
    <property type="entry name" value="LCM"/>
    <property type="match status" value="1"/>
</dbReference>
<dbReference type="GO" id="GO:0032259">
    <property type="term" value="P:methylation"/>
    <property type="evidence" value="ECO:0007669"/>
    <property type="project" value="UniProtKB-KW"/>
</dbReference>
<accession>A0A3R8NAZ7</accession>
<keyword evidence="4" id="KW-1185">Reference proteome</keyword>
<evidence type="ECO:0000313" key="3">
    <source>
        <dbReference type="EMBL" id="RRN44438.1"/>
    </source>
</evidence>
<evidence type="ECO:0000256" key="2">
    <source>
        <dbReference type="ARBA" id="ARBA00022679"/>
    </source>
</evidence>
<evidence type="ECO:0000313" key="4">
    <source>
        <dbReference type="Proteomes" id="UP000270261"/>
    </source>
</evidence>
<dbReference type="SUPFAM" id="SSF53335">
    <property type="entry name" value="S-adenosyl-L-methionine-dependent methyltransferases"/>
    <property type="match status" value="1"/>
</dbReference>
<sequence>MNQTVPNLTGVPETTLWPLHNRASEAARPDGCIHDPKCLEIYRALDYDYDRSFGPADASHGVRSQLFDQKIAEFLQQHPNGVIVNLGEGLETERFRFEEPEYAQSLWLSVDLPEAIALRERFIQPDERHLHIPLSALDTAWFDAVPPDRPVFIAAQGLFMYFTEDEVGTLTKAMARRFPGALLMFDYLNTFLSRKTMSDKGWMKTKHYRTPPMPWGLDRDQLTPLFSRWLEQPVEVHNVTFLYPRGFWHWFVPFAEKHLPRLMNRVPGVCWLQLPDRQG</sequence>
<dbReference type="Gene3D" id="3.40.50.150">
    <property type="entry name" value="Vaccinia Virus protein VP39"/>
    <property type="match status" value="1"/>
</dbReference>